<dbReference type="PANTHER" id="PTHR48438:SF1">
    <property type="entry name" value="ALPHA-(1,3)-FUCOSYLTRANSFERASE C-RELATED"/>
    <property type="match status" value="1"/>
</dbReference>
<evidence type="ECO:0000313" key="4">
    <source>
        <dbReference type="EMBL" id="CAD7438980.1"/>
    </source>
</evidence>
<dbReference type="InterPro" id="IPR001503">
    <property type="entry name" value="Glyco_trans_10"/>
</dbReference>
<name>A0A7R9EPF1_9NEOP</name>
<dbReference type="GO" id="GO:0008417">
    <property type="term" value="F:fucosyltransferase activity"/>
    <property type="evidence" value="ECO:0007669"/>
    <property type="project" value="InterPro"/>
</dbReference>
<dbReference type="AlphaFoldDB" id="A0A7R9EPF1"/>
<gene>
    <name evidence="4" type="ORF">TBIB3V08_LOCUS1561</name>
</gene>
<dbReference type="InterPro" id="IPR031481">
    <property type="entry name" value="Glyco_tran_10_N"/>
</dbReference>
<evidence type="ECO:0000256" key="1">
    <source>
        <dbReference type="ARBA" id="ARBA00004447"/>
    </source>
</evidence>
<accession>A0A7R9EPF1</accession>
<dbReference type="GO" id="GO:0032580">
    <property type="term" value="C:Golgi cisterna membrane"/>
    <property type="evidence" value="ECO:0007669"/>
    <property type="project" value="UniProtKB-SubCell"/>
</dbReference>
<dbReference type="PANTHER" id="PTHR48438">
    <property type="entry name" value="ALPHA-(1,3)-FUCOSYLTRANSFERASE C-RELATED"/>
    <property type="match status" value="1"/>
</dbReference>
<dbReference type="Pfam" id="PF17039">
    <property type="entry name" value="Glyco_tran_10_N"/>
    <property type="match status" value="1"/>
</dbReference>
<protein>
    <recommendedName>
        <fullName evidence="3">Fucosyltransferase N-terminal domain-containing protein</fullName>
    </recommendedName>
</protein>
<sequence length="129" mass="14781">MIAMRPGFESMKEQNLGLGLGQSSFLEAGCPLNNCFLFNTEHDVMTNVDYSDAILFYLGKFPNEGETIIDGRIESTSFYLSWAYPRKPNQNCVMFLLEPPGIYLSDLKDLPNFFNGTMTYRYDSDIYRP</sequence>
<organism evidence="4">
    <name type="scientific">Timema bartmani</name>
    <dbReference type="NCBI Taxonomy" id="61472"/>
    <lineage>
        <taxon>Eukaryota</taxon>
        <taxon>Metazoa</taxon>
        <taxon>Ecdysozoa</taxon>
        <taxon>Arthropoda</taxon>
        <taxon>Hexapoda</taxon>
        <taxon>Insecta</taxon>
        <taxon>Pterygota</taxon>
        <taxon>Neoptera</taxon>
        <taxon>Polyneoptera</taxon>
        <taxon>Phasmatodea</taxon>
        <taxon>Timematodea</taxon>
        <taxon>Timematoidea</taxon>
        <taxon>Timematidae</taxon>
        <taxon>Timema</taxon>
    </lineage>
</organism>
<keyword evidence="2" id="KW-0333">Golgi apparatus</keyword>
<reference evidence="4" key="1">
    <citation type="submission" date="2020-11" db="EMBL/GenBank/DDBJ databases">
        <authorList>
            <person name="Tran Van P."/>
        </authorList>
    </citation>
    <scope>NUCLEOTIDE SEQUENCE</scope>
</reference>
<feature type="domain" description="Fucosyltransferase N-terminal" evidence="3">
    <location>
        <begin position="29"/>
        <end position="129"/>
    </location>
</feature>
<proteinExistence type="predicted"/>
<evidence type="ECO:0000259" key="3">
    <source>
        <dbReference type="Pfam" id="PF17039"/>
    </source>
</evidence>
<dbReference type="SUPFAM" id="SSF53756">
    <property type="entry name" value="UDP-Glycosyltransferase/glycogen phosphorylase"/>
    <property type="match status" value="1"/>
</dbReference>
<dbReference type="EMBL" id="OD564570">
    <property type="protein sequence ID" value="CAD7438980.1"/>
    <property type="molecule type" value="Genomic_DNA"/>
</dbReference>
<evidence type="ECO:0000256" key="2">
    <source>
        <dbReference type="ARBA" id="ARBA00023034"/>
    </source>
</evidence>
<comment type="subcellular location">
    <subcellularLocation>
        <location evidence="1">Golgi apparatus</location>
        <location evidence="1">Golgi stack membrane</location>
        <topology evidence="1">Single-pass type II membrane protein</topology>
    </subcellularLocation>
</comment>